<name>A0ABX7PIC8_9ACTN</name>
<accession>A0ABX7PIC8</accession>
<keyword evidence="2" id="KW-1185">Reference proteome</keyword>
<evidence type="ECO:0000313" key="1">
    <source>
        <dbReference type="EMBL" id="QSR25542.1"/>
    </source>
</evidence>
<dbReference type="RefSeq" id="WP_207009775.1">
    <property type="nucleotide sequence ID" value="NZ_CP022295.1"/>
</dbReference>
<protein>
    <submittedName>
        <fullName evidence="1">Uncharacterized protein</fullName>
    </submittedName>
</protein>
<reference evidence="1 2" key="1">
    <citation type="submission" date="2017-06" db="EMBL/GenBank/DDBJ databases">
        <title>Complete Genome Sequence of the Soil Carbazole-Degrading Bacterium Nocardioides aromaticivorans IC177.</title>
        <authorList>
            <person name="Vejarano F."/>
            <person name="Suzuki-Minakuchi C."/>
            <person name="Ohtsubo Y."/>
            <person name="Tsuda M."/>
            <person name="Okada K."/>
            <person name="Nojiri H."/>
        </authorList>
    </citation>
    <scope>NUCLEOTIDE SEQUENCE [LARGE SCALE GENOMIC DNA]</scope>
    <source>
        <strain evidence="1 2">IC177</strain>
    </source>
</reference>
<dbReference type="Proteomes" id="UP000662818">
    <property type="component" value="Chromosome"/>
</dbReference>
<dbReference type="EMBL" id="CP022295">
    <property type="protein sequence ID" value="QSR25542.1"/>
    <property type="molecule type" value="Genomic_DNA"/>
</dbReference>
<sequence>MTEYRPTLNAEVAGYMAAVAKALVAVSEFKSDHGTYYVSEVKFGYDGDDTGYRVIPNEFGGFDLDAVTPDPAS</sequence>
<gene>
    <name evidence="1" type="ORF">CFH99_07890</name>
</gene>
<evidence type="ECO:0000313" key="2">
    <source>
        <dbReference type="Proteomes" id="UP000662818"/>
    </source>
</evidence>
<proteinExistence type="predicted"/>
<organism evidence="1 2">
    <name type="scientific">Nocardioides aromaticivorans</name>
    <dbReference type="NCBI Taxonomy" id="200618"/>
    <lineage>
        <taxon>Bacteria</taxon>
        <taxon>Bacillati</taxon>
        <taxon>Actinomycetota</taxon>
        <taxon>Actinomycetes</taxon>
        <taxon>Propionibacteriales</taxon>
        <taxon>Nocardioidaceae</taxon>
        <taxon>Nocardioides</taxon>
    </lineage>
</organism>